<dbReference type="EMBL" id="CP042425">
    <property type="protein sequence ID" value="QEL17378.1"/>
    <property type="molecule type" value="Genomic_DNA"/>
</dbReference>
<feature type="region of interest" description="Disordered" evidence="1">
    <location>
        <begin position="1"/>
        <end position="36"/>
    </location>
</feature>
<keyword evidence="3" id="KW-1185">Reference proteome</keyword>
<evidence type="ECO:0000313" key="2">
    <source>
        <dbReference type="EMBL" id="QEL17378.1"/>
    </source>
</evidence>
<protein>
    <submittedName>
        <fullName evidence="2">Uncharacterized protein</fullName>
    </submittedName>
</protein>
<feature type="compositionally biased region" description="Basic residues" evidence="1">
    <location>
        <begin position="1"/>
        <end position="18"/>
    </location>
</feature>
<proteinExistence type="predicted"/>
<dbReference type="Proteomes" id="UP000324974">
    <property type="component" value="Chromosome"/>
</dbReference>
<organism evidence="2 3">
    <name type="scientific">Limnoglobus roseus</name>
    <dbReference type="NCBI Taxonomy" id="2598579"/>
    <lineage>
        <taxon>Bacteria</taxon>
        <taxon>Pseudomonadati</taxon>
        <taxon>Planctomycetota</taxon>
        <taxon>Planctomycetia</taxon>
        <taxon>Gemmatales</taxon>
        <taxon>Gemmataceae</taxon>
        <taxon>Limnoglobus</taxon>
    </lineage>
</organism>
<dbReference type="AlphaFoldDB" id="A0A5C1AKI3"/>
<dbReference type="KEGG" id="lrs:PX52LOC_04363"/>
<reference evidence="3" key="1">
    <citation type="submission" date="2019-08" db="EMBL/GenBank/DDBJ databases">
        <title>Limnoglobus roseus gen. nov., sp. nov., a novel freshwater planctomycete with a giant genome from the family Gemmataceae.</title>
        <authorList>
            <person name="Kulichevskaya I.S."/>
            <person name="Naumoff D.G."/>
            <person name="Miroshnikov K."/>
            <person name="Ivanova A."/>
            <person name="Philippov D.A."/>
            <person name="Hakobyan A."/>
            <person name="Rijpstra I.C."/>
            <person name="Sinninghe Damste J.S."/>
            <person name="Liesack W."/>
            <person name="Dedysh S.N."/>
        </authorList>
    </citation>
    <scope>NUCLEOTIDE SEQUENCE [LARGE SCALE GENOMIC DNA]</scope>
    <source>
        <strain evidence="3">PX52</strain>
    </source>
</reference>
<sequence length="247" mass="27827">MPSRRRRSWFVGGRRRKCDPRQTTTRGDGGGGPSLSRREWVERRLLAEAHSTLPEAFHCRCRNQTANGHFYHACKAGVERGNHGRRLFVVHDPVVAVQPPCEAFAAALSRPDHFFAQSLRAACRAWHTLYCPTVSTLNRSRSPIVASTPSQVVPQRWWRSSPQMSRTIFRSPTILPLVPHPRAKQFHTGPTIHLPLNALDCCDTMPPLSQAVARSGSAYPEHLSSVGDHILVSQSPRRRQIDRVRMP</sequence>
<name>A0A5C1AKI3_9BACT</name>
<evidence type="ECO:0000256" key="1">
    <source>
        <dbReference type="SAM" id="MobiDB-lite"/>
    </source>
</evidence>
<evidence type="ECO:0000313" key="3">
    <source>
        <dbReference type="Proteomes" id="UP000324974"/>
    </source>
</evidence>
<gene>
    <name evidence="2" type="ORF">PX52LOC_04363</name>
</gene>
<accession>A0A5C1AKI3</accession>